<evidence type="ECO:0000313" key="11">
    <source>
        <dbReference type="RefSeq" id="XP_035448885.2"/>
    </source>
</evidence>
<dbReference type="GO" id="GO:0004222">
    <property type="term" value="F:metalloendopeptidase activity"/>
    <property type="evidence" value="ECO:0007669"/>
    <property type="project" value="UniProtKB-UniRule"/>
</dbReference>
<dbReference type="InterPro" id="IPR034035">
    <property type="entry name" value="Astacin-like_dom"/>
</dbReference>
<feature type="binding site" evidence="6">
    <location>
        <position position="287"/>
    </location>
    <ligand>
        <name>Zn(2+)</name>
        <dbReference type="ChEBI" id="CHEBI:29105"/>
        <note>catalytic</note>
    </ligand>
</feature>
<feature type="binding site" evidence="6">
    <location>
        <position position="727"/>
    </location>
    <ligand>
        <name>Zn(2+)</name>
        <dbReference type="ChEBI" id="CHEBI:29105"/>
        <note>catalytic</note>
    </ligand>
</feature>
<accession>A0A9R0DD49</accession>
<dbReference type="CDD" id="cd04280">
    <property type="entry name" value="ZnMc_astacin_like"/>
    <property type="match status" value="1"/>
</dbReference>
<name>A0A9R0DD49_SPOFR</name>
<proteinExistence type="predicted"/>
<dbReference type="InterPro" id="IPR006026">
    <property type="entry name" value="Peptidase_Metallo"/>
</dbReference>
<keyword evidence="7" id="KW-0732">Signal</keyword>
<feature type="binding site" evidence="6">
    <location>
        <position position="297"/>
    </location>
    <ligand>
        <name>Zn(2+)</name>
        <dbReference type="ChEBI" id="CHEBI:29105"/>
        <note>catalytic</note>
    </ligand>
</feature>
<organism evidence="10 11">
    <name type="scientific">Spodoptera frugiperda</name>
    <name type="common">Fall armyworm</name>
    <dbReference type="NCBI Taxonomy" id="7108"/>
    <lineage>
        <taxon>Eukaryota</taxon>
        <taxon>Metazoa</taxon>
        <taxon>Ecdysozoa</taxon>
        <taxon>Arthropoda</taxon>
        <taxon>Hexapoda</taxon>
        <taxon>Insecta</taxon>
        <taxon>Pterygota</taxon>
        <taxon>Neoptera</taxon>
        <taxon>Endopterygota</taxon>
        <taxon>Lepidoptera</taxon>
        <taxon>Glossata</taxon>
        <taxon>Ditrysia</taxon>
        <taxon>Noctuoidea</taxon>
        <taxon>Noctuidae</taxon>
        <taxon>Amphipyrinae</taxon>
        <taxon>Spodoptera</taxon>
    </lineage>
</organism>
<dbReference type="RefSeq" id="XP_035448885.2">
    <property type="nucleotide sequence ID" value="XM_035592992.2"/>
</dbReference>
<feature type="region of interest" description="Disordered" evidence="8">
    <location>
        <begin position="62"/>
        <end position="106"/>
    </location>
</feature>
<dbReference type="PROSITE" id="PS51864">
    <property type="entry name" value="ASTACIN"/>
    <property type="match status" value="2"/>
</dbReference>
<comment type="caution">
    <text evidence="6">Lacks conserved residue(s) required for the propagation of feature annotation.</text>
</comment>
<comment type="cofactor">
    <cofactor evidence="6 7">
        <name>Zn(2+)</name>
        <dbReference type="ChEBI" id="CHEBI:29105"/>
    </cofactor>
    <text evidence="6 7">Binds 1 zinc ion per subunit.</text>
</comment>
<feature type="compositionally biased region" description="Basic and acidic residues" evidence="8">
    <location>
        <begin position="76"/>
        <end position="104"/>
    </location>
</feature>
<dbReference type="GO" id="GO:0008270">
    <property type="term" value="F:zinc ion binding"/>
    <property type="evidence" value="ECO:0007669"/>
    <property type="project" value="UniProtKB-UniRule"/>
</dbReference>
<protein>
    <recommendedName>
        <fullName evidence="7">Metalloendopeptidase</fullName>
        <ecNumber evidence="7">3.4.24.-</ecNumber>
    </recommendedName>
</protein>
<feature type="compositionally biased region" description="Polar residues" evidence="8">
    <location>
        <begin position="551"/>
        <end position="563"/>
    </location>
</feature>
<feature type="domain" description="Peptidase M12A" evidence="9">
    <location>
        <begin position="627"/>
        <end position="831"/>
    </location>
</feature>
<evidence type="ECO:0000256" key="5">
    <source>
        <dbReference type="ARBA" id="ARBA00023049"/>
    </source>
</evidence>
<feature type="region of interest" description="Disordered" evidence="8">
    <location>
        <begin position="475"/>
        <end position="643"/>
    </location>
</feature>
<dbReference type="OrthoDB" id="291007at2759"/>
<dbReference type="EC" id="3.4.24.-" evidence="7"/>
<keyword evidence="3 6" id="KW-0378">Hydrolase</keyword>
<keyword evidence="5 6" id="KW-0482">Metalloprotease</keyword>
<feature type="binding site" evidence="6">
    <location>
        <position position="291"/>
    </location>
    <ligand>
        <name>Zn(2+)</name>
        <dbReference type="ChEBI" id="CHEBI:29105"/>
        <note>catalytic</note>
    </ligand>
</feature>
<evidence type="ECO:0000256" key="6">
    <source>
        <dbReference type="PROSITE-ProRule" id="PRU01211"/>
    </source>
</evidence>
<feature type="active site" evidence="6">
    <location>
        <position position="288"/>
    </location>
</feature>
<keyword evidence="10" id="KW-1185">Reference proteome</keyword>
<dbReference type="Pfam" id="PF01400">
    <property type="entry name" value="Astacin"/>
    <property type="match status" value="2"/>
</dbReference>
<evidence type="ECO:0000256" key="3">
    <source>
        <dbReference type="ARBA" id="ARBA00022801"/>
    </source>
</evidence>
<dbReference type="PANTHER" id="PTHR10127">
    <property type="entry name" value="DISCOIDIN, CUB, EGF, LAMININ , AND ZINC METALLOPROTEASE DOMAIN CONTAINING"/>
    <property type="match status" value="1"/>
</dbReference>
<keyword evidence="4 6" id="KW-0862">Zinc</keyword>
<feature type="signal peptide" evidence="7">
    <location>
        <begin position="1"/>
        <end position="18"/>
    </location>
</feature>
<dbReference type="Gene3D" id="3.40.390.10">
    <property type="entry name" value="Collagenase (Catalytic Domain)"/>
    <property type="match status" value="3"/>
</dbReference>
<evidence type="ECO:0000256" key="4">
    <source>
        <dbReference type="ARBA" id="ARBA00022833"/>
    </source>
</evidence>
<keyword evidence="2 6" id="KW-0479">Metal-binding</keyword>
<sequence length="848" mass="97746">MLLGVYLLLSIQFLVIKCSIHSSSDELVVRRVDQKLIEKRRENTREMCKIFNSKNLKAMEPGDGLPFTSFDQNELQQKEKGNGKEREKAKEKAQIGTRSKRDTKSVNPALTVKDEERVEKIVDKIYDDLLEKGHKIPYKHKELPTVDEKGKMKATNITGRRFPFAPLTMEGPITDEVKPNTSIIETKTPRFHHAIVPFFIDSRTYDAHLSEKILEAFDYFEKATCVRLQRLRERPTDQSSLQNVVWLYITNPSGIRQCVHSNEKAEIKGVQMIVFGYDCMSVGDISHEIMHILGFSHEHTRPDRDQYITILWDNVKPGYRKFFEIEQTHTHLDNLPYDYASVLHYPARAFSRNGQVTILTDSNIKIGQREGLSEMDVEKVGMLYSNECVKRNREYLVMTCPSVVRSQRAQPTPVSQEDIEEYFEYRLWPYGIINYQFKDKLEFSGEEIENINAVIRHIEKETCIEFRDLSDMQFSAETDSSEESAAAVEHGNDDNVNQETDLDDAGGKPEQSDTNDNKTEKEIPNSSEIKDVDKQTNKNTNNVDNDKNKHTIQNFLDTSSQDGVNPYDKLNESDDDDKYKPVPYSKATDDEDKPYNALKRTDNAENGKISKGLNIRDGYRPRNNLNNNMRDQKKNSEPGKLSVGSKLKGIMLKEIKASNSSATKKNSKIRRRRGVPLSPARRHASFLIQFTRSPLPGCQCPHAGKPDGKYVVVINADCFNSLNDLLHLFVHILGLDHQHNMHDRDDYLHILWDQLTDDVKEEMSVKLKPAASVGFPYDYQSVMHYPWLQIKDGKTNIMYPIWNDGWAMGHWQGLSSTDVQKLNLLYFKQCVQRREHANELLRKKKINK</sequence>
<dbReference type="Proteomes" id="UP000829999">
    <property type="component" value="Chromosome 11"/>
</dbReference>
<dbReference type="GO" id="GO:0006508">
    <property type="term" value="P:proteolysis"/>
    <property type="evidence" value="ECO:0007669"/>
    <property type="project" value="UniProtKB-KW"/>
</dbReference>
<dbReference type="AlphaFoldDB" id="A0A9R0DD49"/>
<evidence type="ECO:0000256" key="2">
    <source>
        <dbReference type="ARBA" id="ARBA00022723"/>
    </source>
</evidence>
<dbReference type="InterPro" id="IPR001506">
    <property type="entry name" value="Peptidase_M12A"/>
</dbReference>
<evidence type="ECO:0000256" key="1">
    <source>
        <dbReference type="ARBA" id="ARBA00022670"/>
    </source>
</evidence>
<feature type="compositionally biased region" description="Basic and acidic residues" evidence="8">
    <location>
        <begin position="569"/>
        <end position="580"/>
    </location>
</feature>
<feature type="compositionally biased region" description="Basic and acidic residues" evidence="8">
    <location>
        <begin position="505"/>
        <end position="536"/>
    </location>
</feature>
<dbReference type="PRINTS" id="PR00480">
    <property type="entry name" value="ASTACIN"/>
</dbReference>
<evidence type="ECO:0000313" key="10">
    <source>
        <dbReference type="Proteomes" id="UP000829999"/>
    </source>
</evidence>
<keyword evidence="1 6" id="KW-0645">Protease</keyword>
<feature type="binding site" evidence="6">
    <location>
        <position position="737"/>
    </location>
    <ligand>
        <name>Zn(2+)</name>
        <dbReference type="ChEBI" id="CHEBI:29105"/>
        <note>catalytic</note>
    </ligand>
</feature>
<evidence type="ECO:0000256" key="7">
    <source>
        <dbReference type="RuleBase" id="RU361183"/>
    </source>
</evidence>
<feature type="binding site" evidence="6">
    <location>
        <position position="731"/>
    </location>
    <ligand>
        <name>Zn(2+)</name>
        <dbReference type="ChEBI" id="CHEBI:29105"/>
        <note>catalytic</note>
    </ligand>
</feature>
<dbReference type="PANTHER" id="PTHR10127:SF780">
    <property type="entry name" value="METALLOENDOPEPTIDASE"/>
    <property type="match status" value="1"/>
</dbReference>
<feature type="chain" id="PRO_5040528953" description="Metalloendopeptidase" evidence="7">
    <location>
        <begin position="19"/>
        <end position="848"/>
    </location>
</feature>
<dbReference type="SMART" id="SM00235">
    <property type="entry name" value="ZnMc"/>
    <property type="match status" value="2"/>
</dbReference>
<reference evidence="11" key="1">
    <citation type="submission" date="2025-08" db="UniProtKB">
        <authorList>
            <consortium name="RefSeq"/>
        </authorList>
    </citation>
    <scope>IDENTIFICATION</scope>
    <source>
        <tissue evidence="11">Whole larval tissue</tissue>
    </source>
</reference>
<evidence type="ECO:0000259" key="9">
    <source>
        <dbReference type="PROSITE" id="PS51864"/>
    </source>
</evidence>
<evidence type="ECO:0000256" key="8">
    <source>
        <dbReference type="SAM" id="MobiDB-lite"/>
    </source>
</evidence>
<feature type="compositionally biased region" description="Low complexity" evidence="8">
    <location>
        <begin position="475"/>
        <end position="489"/>
    </location>
</feature>
<feature type="domain" description="Peptidase M12A" evidence="9">
    <location>
        <begin position="181"/>
        <end position="389"/>
    </location>
</feature>
<dbReference type="SUPFAM" id="SSF55486">
    <property type="entry name" value="Metalloproteases ('zincins'), catalytic domain"/>
    <property type="match status" value="2"/>
</dbReference>
<dbReference type="GeneID" id="118275128"/>
<dbReference type="InterPro" id="IPR024079">
    <property type="entry name" value="MetalloPept_cat_dom_sf"/>
</dbReference>
<gene>
    <name evidence="11" type="primary">LOC118275128</name>
</gene>